<dbReference type="GO" id="GO:0016509">
    <property type="term" value="F:long-chain (3S)-3-hydroxyacyl-CoA dehydrogenase (NAD+) activity"/>
    <property type="evidence" value="ECO:0007669"/>
    <property type="project" value="TreeGrafter"/>
</dbReference>
<dbReference type="PANTHER" id="PTHR43612">
    <property type="entry name" value="TRIFUNCTIONAL ENZYME SUBUNIT ALPHA"/>
    <property type="match status" value="1"/>
</dbReference>
<dbReference type="GO" id="GO:0006635">
    <property type="term" value="P:fatty acid beta-oxidation"/>
    <property type="evidence" value="ECO:0007669"/>
    <property type="project" value="UniProtKB-UniPathway"/>
</dbReference>
<evidence type="ECO:0000313" key="16">
    <source>
        <dbReference type="EMBL" id="AUX27996.1"/>
    </source>
</evidence>
<dbReference type="EMBL" id="CP012672">
    <property type="protein sequence ID" value="AUX27996.1"/>
    <property type="molecule type" value="Genomic_DNA"/>
</dbReference>
<comment type="pathway">
    <text evidence="1">Lipid metabolism; fatty acid beta-oxidation.</text>
</comment>
<dbReference type="PANTHER" id="PTHR43612:SF3">
    <property type="entry name" value="TRIFUNCTIONAL ENZYME SUBUNIT ALPHA, MITOCHONDRIAL"/>
    <property type="match status" value="1"/>
</dbReference>
<dbReference type="CDD" id="cd06558">
    <property type="entry name" value="crotonase-like"/>
    <property type="match status" value="1"/>
</dbReference>
<evidence type="ECO:0000256" key="10">
    <source>
        <dbReference type="ARBA" id="ARBA00023239"/>
    </source>
</evidence>
<dbReference type="SUPFAM" id="SSF51735">
    <property type="entry name" value="NAD(P)-binding Rossmann-fold domains"/>
    <property type="match status" value="1"/>
</dbReference>
<protein>
    <recommendedName>
        <fullName evidence="4">enoyl-CoA hydratase</fullName>
        <ecNumber evidence="4">4.2.1.17</ecNumber>
    </recommendedName>
</protein>
<evidence type="ECO:0000256" key="2">
    <source>
        <dbReference type="ARBA" id="ARBA00007005"/>
    </source>
</evidence>
<dbReference type="InterPro" id="IPR008927">
    <property type="entry name" value="6-PGluconate_DH-like_C_sf"/>
</dbReference>
<keyword evidence="5" id="KW-0276">Fatty acid metabolism</keyword>
<dbReference type="RefSeq" id="WP_129572423.1">
    <property type="nucleotide sequence ID" value="NZ_CP012672.1"/>
</dbReference>
<dbReference type="SUPFAM" id="SSF48179">
    <property type="entry name" value="6-phosphogluconate dehydrogenase C-terminal domain-like"/>
    <property type="match status" value="2"/>
</dbReference>
<comment type="similarity">
    <text evidence="13">Belongs to the enoyl-CoA hydratase/isomerase family.</text>
</comment>
<dbReference type="EC" id="4.2.1.17" evidence="4"/>
<dbReference type="NCBIfam" id="NF008363">
    <property type="entry name" value="PRK11154.1"/>
    <property type="match status" value="1"/>
</dbReference>
<dbReference type="InterPro" id="IPR050136">
    <property type="entry name" value="FA_oxidation_alpha_subunit"/>
</dbReference>
<dbReference type="UniPathway" id="UPA00659"/>
<keyword evidence="9" id="KW-0443">Lipid metabolism</keyword>
<comment type="similarity">
    <text evidence="2">In the central section; belongs to the 3-hydroxyacyl-CoA dehydrogenase family.</text>
</comment>
<dbReference type="InterPro" id="IPR001753">
    <property type="entry name" value="Enoyl-CoA_hydra/iso"/>
</dbReference>
<dbReference type="GO" id="GO:0070403">
    <property type="term" value="F:NAD+ binding"/>
    <property type="evidence" value="ECO:0007669"/>
    <property type="project" value="InterPro"/>
</dbReference>
<evidence type="ECO:0000256" key="1">
    <source>
        <dbReference type="ARBA" id="ARBA00005005"/>
    </source>
</evidence>
<keyword evidence="6" id="KW-0442">Lipid degradation</keyword>
<reference evidence="16 17" key="1">
    <citation type="submission" date="2015-09" db="EMBL/GenBank/DDBJ databases">
        <title>Sorangium comparison.</title>
        <authorList>
            <person name="Zaburannyi N."/>
            <person name="Bunk B."/>
            <person name="Overmann J."/>
            <person name="Mueller R."/>
        </authorList>
    </citation>
    <scope>NUCLEOTIDE SEQUENCE [LARGE SCALE GENOMIC DNA]</scope>
    <source>
        <strain evidence="16 17">So ce836</strain>
    </source>
</reference>
<organism evidence="16 17">
    <name type="scientific">Sorangium cellulosum</name>
    <name type="common">Polyangium cellulosum</name>
    <dbReference type="NCBI Taxonomy" id="56"/>
    <lineage>
        <taxon>Bacteria</taxon>
        <taxon>Pseudomonadati</taxon>
        <taxon>Myxococcota</taxon>
        <taxon>Polyangia</taxon>
        <taxon>Polyangiales</taxon>
        <taxon>Polyangiaceae</taxon>
        <taxon>Sorangium</taxon>
    </lineage>
</organism>
<dbReference type="Pfam" id="PF00725">
    <property type="entry name" value="3HCDH"/>
    <property type="match status" value="1"/>
</dbReference>
<dbReference type="AlphaFoldDB" id="A0A4P2QEV7"/>
<evidence type="ECO:0000313" key="17">
    <source>
        <dbReference type="Proteomes" id="UP000295497"/>
    </source>
</evidence>
<evidence type="ECO:0000256" key="4">
    <source>
        <dbReference type="ARBA" id="ARBA00012076"/>
    </source>
</evidence>
<dbReference type="InterPro" id="IPR006176">
    <property type="entry name" value="3-OHacyl-CoA_DH_NAD-bd"/>
</dbReference>
<feature type="domain" description="3-hydroxyacyl-CoA dehydrogenase NAD binding" evidence="15">
    <location>
        <begin position="342"/>
        <end position="520"/>
    </location>
</feature>
<comment type="similarity">
    <text evidence="3">In the N-terminal section; belongs to the enoyl-CoA hydratase/isomerase family.</text>
</comment>
<dbReference type="SUPFAM" id="SSF52096">
    <property type="entry name" value="ClpP/crotonase"/>
    <property type="match status" value="1"/>
</dbReference>
<name>A0A4P2QEV7_SORCE</name>
<keyword evidence="7" id="KW-0560">Oxidoreductase</keyword>
<evidence type="ECO:0000256" key="12">
    <source>
        <dbReference type="ARBA" id="ARBA00049556"/>
    </source>
</evidence>
<dbReference type="FunFam" id="3.90.226.10:FF:000011">
    <property type="entry name" value="Fatty acid oxidation complex subunit alpha"/>
    <property type="match status" value="1"/>
</dbReference>
<dbReference type="Pfam" id="PF02737">
    <property type="entry name" value="3HCDH_N"/>
    <property type="match status" value="1"/>
</dbReference>
<dbReference type="InterPro" id="IPR006108">
    <property type="entry name" value="3HC_DH_C"/>
</dbReference>
<keyword evidence="10" id="KW-0456">Lyase</keyword>
<evidence type="ECO:0000256" key="5">
    <source>
        <dbReference type="ARBA" id="ARBA00022832"/>
    </source>
</evidence>
<comment type="catalytic activity">
    <reaction evidence="12">
        <text>a (3S)-3-hydroxyacyl-CoA + NAD(+) = a 3-oxoacyl-CoA + NADH + H(+)</text>
        <dbReference type="Rhea" id="RHEA:22432"/>
        <dbReference type="ChEBI" id="CHEBI:15378"/>
        <dbReference type="ChEBI" id="CHEBI:57318"/>
        <dbReference type="ChEBI" id="CHEBI:57540"/>
        <dbReference type="ChEBI" id="CHEBI:57945"/>
        <dbReference type="ChEBI" id="CHEBI:90726"/>
        <dbReference type="EC" id="1.1.1.35"/>
    </reaction>
</comment>
<dbReference type="InterPro" id="IPR029045">
    <property type="entry name" value="ClpP/crotonase-like_dom_sf"/>
</dbReference>
<dbReference type="Proteomes" id="UP000295497">
    <property type="component" value="Chromosome"/>
</dbReference>
<sequence length="744" mass="79494">MTTIESTVTQAPAAKSPVSLEVRPDGVAVVTYDVPGEAVNTLKPTFAGDLERIMGQIASNPLIKAAILVSGKADTWIAGADIDMLKSVTTAAQAEAMCRAGHEAVLRIVRSPKPIVAAIHGAALGGGFEVALACHARVLSDDKKTVLGLPEVQLGLLPGINGLQRLAERAGLQAALDHGLTGKNMRPSKARQLGVADDVVPAPILKETAAALALKLARVEGGPPFRPERAGKKGPKLDAAALTRAALERNPIGRALLFQQAQKQTREKTGGHYPAPERIIEVLRAYAERGFDASREVEARAFGELVVSSTAHRLMELFFATNAMKKDTGVDDPSVQPRKVEKIAMIGAGLMGAGIAYVSLNAGIAVRLRDRDDASLGRGLKYVTDILGDRVKKKQLTPLERDQKLALLTATTDSSGLKSADLVIEAVFEDLAVKHAVLRDVEANGKDGVIVASNTSSIPISRIAAASRRPENVVGMHYFSPVHKMPLLEVIRTEATSPEVVATAVAVGKRQGKTVIVVNDGVGFYTSRILGPYMNEASWLLAEGVSIEQVDRALVAWGWPVGPLALLDEVGIDVAAHIGPIMIEAFGERMSPPPTMAKLVAGDRKGRKNERGMYLYGAAAKKKGKGKHPDESVYAVLGLPVPKAKDKPPVAIEEIQMRCSLQLVNEALYCLGEGILRSPRDGDIGAIFGLGFPPFRGGPFRYVDALGPAEVLRRIEVYERRFGKRWTPAPALVEAARTGKRFYD</sequence>
<dbReference type="InterPro" id="IPR018376">
    <property type="entry name" value="Enoyl-CoA_hyd/isom_CS"/>
</dbReference>
<dbReference type="InterPro" id="IPR036291">
    <property type="entry name" value="NAD(P)-bd_dom_sf"/>
</dbReference>
<dbReference type="FunFam" id="3.40.50.720:FF:000009">
    <property type="entry name" value="Fatty oxidation complex, alpha subunit"/>
    <property type="match status" value="1"/>
</dbReference>
<dbReference type="Pfam" id="PF00378">
    <property type="entry name" value="ECH_1"/>
    <property type="match status" value="1"/>
</dbReference>
<evidence type="ECO:0000256" key="3">
    <source>
        <dbReference type="ARBA" id="ARBA00008750"/>
    </source>
</evidence>
<keyword evidence="11" id="KW-0511">Multifunctional enzyme</keyword>
<dbReference type="PROSITE" id="PS00166">
    <property type="entry name" value="ENOYL_COA_HYDRATASE"/>
    <property type="match status" value="1"/>
</dbReference>
<proteinExistence type="inferred from homology"/>
<dbReference type="Gene3D" id="3.40.50.720">
    <property type="entry name" value="NAD(P)-binding Rossmann-like Domain"/>
    <property type="match status" value="1"/>
</dbReference>
<evidence type="ECO:0000256" key="13">
    <source>
        <dbReference type="RuleBase" id="RU003707"/>
    </source>
</evidence>
<accession>A0A4P2QEV7</accession>
<evidence type="ECO:0000256" key="9">
    <source>
        <dbReference type="ARBA" id="ARBA00023098"/>
    </source>
</evidence>
<keyword evidence="8" id="KW-0520">NAD</keyword>
<dbReference type="GO" id="GO:0004300">
    <property type="term" value="F:enoyl-CoA hydratase activity"/>
    <property type="evidence" value="ECO:0007669"/>
    <property type="project" value="UniProtKB-EC"/>
</dbReference>
<dbReference type="Gene3D" id="1.10.1040.50">
    <property type="match status" value="1"/>
</dbReference>
<feature type="domain" description="3-hydroxyacyl-CoA dehydrogenase C-terminal" evidence="14">
    <location>
        <begin position="523"/>
        <end position="616"/>
    </location>
</feature>
<dbReference type="Gene3D" id="3.90.226.10">
    <property type="entry name" value="2-enoyl-CoA Hydratase, Chain A, domain 1"/>
    <property type="match status" value="1"/>
</dbReference>
<evidence type="ECO:0000256" key="6">
    <source>
        <dbReference type="ARBA" id="ARBA00022963"/>
    </source>
</evidence>
<gene>
    <name evidence="16" type="ORF">SOCE836_000640</name>
</gene>
<evidence type="ECO:0000259" key="15">
    <source>
        <dbReference type="Pfam" id="PF02737"/>
    </source>
</evidence>
<evidence type="ECO:0000256" key="11">
    <source>
        <dbReference type="ARBA" id="ARBA00023268"/>
    </source>
</evidence>
<evidence type="ECO:0000256" key="8">
    <source>
        <dbReference type="ARBA" id="ARBA00023027"/>
    </source>
</evidence>
<evidence type="ECO:0000256" key="7">
    <source>
        <dbReference type="ARBA" id="ARBA00023002"/>
    </source>
</evidence>
<evidence type="ECO:0000259" key="14">
    <source>
        <dbReference type="Pfam" id="PF00725"/>
    </source>
</evidence>